<keyword evidence="5 6" id="KW-0472">Membrane</keyword>
<evidence type="ECO:0000256" key="2">
    <source>
        <dbReference type="ARBA" id="ARBA00022475"/>
    </source>
</evidence>
<dbReference type="RefSeq" id="WP_137100438.1">
    <property type="nucleotide sequence ID" value="NZ_CP039865.1"/>
</dbReference>
<evidence type="ECO:0000313" key="8">
    <source>
        <dbReference type="Proteomes" id="UP000298588"/>
    </source>
</evidence>
<proteinExistence type="predicted"/>
<organism evidence="7 8">
    <name type="scientific">Phreatobacter aquaticus</name>
    <dbReference type="NCBI Taxonomy" id="2570229"/>
    <lineage>
        <taxon>Bacteria</taxon>
        <taxon>Pseudomonadati</taxon>
        <taxon>Pseudomonadota</taxon>
        <taxon>Alphaproteobacteria</taxon>
        <taxon>Hyphomicrobiales</taxon>
        <taxon>Phreatobacteraceae</taxon>
        <taxon>Phreatobacter</taxon>
    </lineage>
</organism>
<keyword evidence="2" id="KW-1003">Cell membrane</keyword>
<evidence type="ECO:0000256" key="5">
    <source>
        <dbReference type="ARBA" id="ARBA00023136"/>
    </source>
</evidence>
<dbReference type="EMBL" id="CP039865">
    <property type="protein sequence ID" value="QCK87107.1"/>
    <property type="molecule type" value="Genomic_DNA"/>
</dbReference>
<keyword evidence="8" id="KW-1185">Reference proteome</keyword>
<feature type="transmembrane region" description="Helical" evidence="6">
    <location>
        <begin position="122"/>
        <end position="139"/>
    </location>
</feature>
<dbReference type="Pfam" id="PF01810">
    <property type="entry name" value="LysE"/>
    <property type="match status" value="1"/>
</dbReference>
<dbReference type="Proteomes" id="UP000298588">
    <property type="component" value="Chromosome"/>
</dbReference>
<feature type="transmembrane region" description="Helical" evidence="6">
    <location>
        <begin position="188"/>
        <end position="206"/>
    </location>
</feature>
<evidence type="ECO:0000256" key="3">
    <source>
        <dbReference type="ARBA" id="ARBA00022692"/>
    </source>
</evidence>
<dbReference type="GO" id="GO:0015171">
    <property type="term" value="F:amino acid transmembrane transporter activity"/>
    <property type="evidence" value="ECO:0007669"/>
    <property type="project" value="TreeGrafter"/>
</dbReference>
<comment type="subcellular location">
    <subcellularLocation>
        <location evidence="1">Cell membrane</location>
        <topology evidence="1">Multi-pass membrane protein</topology>
    </subcellularLocation>
</comment>
<dbReference type="PANTHER" id="PTHR30086:SF20">
    <property type="entry name" value="ARGININE EXPORTER PROTEIN ARGO-RELATED"/>
    <property type="match status" value="1"/>
</dbReference>
<keyword evidence="4 6" id="KW-1133">Transmembrane helix</keyword>
<keyword evidence="3 6" id="KW-0812">Transmembrane</keyword>
<evidence type="ECO:0000256" key="1">
    <source>
        <dbReference type="ARBA" id="ARBA00004651"/>
    </source>
</evidence>
<dbReference type="OrthoDB" id="9807053at2"/>
<feature type="transmembrane region" description="Helical" evidence="6">
    <location>
        <begin position="151"/>
        <end position="176"/>
    </location>
</feature>
<dbReference type="InterPro" id="IPR001123">
    <property type="entry name" value="LeuE-type"/>
</dbReference>
<reference evidence="7 8" key="1">
    <citation type="submission" date="2019-04" db="EMBL/GenBank/DDBJ databases">
        <title>Phreatobacter aquaticus sp. nov.</title>
        <authorList>
            <person name="Choi A."/>
            <person name="Baek K."/>
        </authorList>
    </citation>
    <scope>NUCLEOTIDE SEQUENCE [LARGE SCALE GENOMIC DNA]</scope>
    <source>
        <strain evidence="7 8">NMCR1094</strain>
    </source>
</reference>
<dbReference type="KEGG" id="paqt:E8L99_15755"/>
<evidence type="ECO:0000256" key="4">
    <source>
        <dbReference type="ARBA" id="ARBA00022989"/>
    </source>
</evidence>
<protein>
    <submittedName>
        <fullName evidence="7">LysE family translocator</fullName>
    </submittedName>
</protein>
<dbReference type="PIRSF" id="PIRSF006324">
    <property type="entry name" value="LeuE"/>
    <property type="match status" value="1"/>
</dbReference>
<dbReference type="PANTHER" id="PTHR30086">
    <property type="entry name" value="ARGININE EXPORTER PROTEIN ARGO"/>
    <property type="match status" value="1"/>
</dbReference>
<evidence type="ECO:0000313" key="7">
    <source>
        <dbReference type="EMBL" id="QCK87107.1"/>
    </source>
</evidence>
<evidence type="ECO:0000256" key="6">
    <source>
        <dbReference type="SAM" id="Phobius"/>
    </source>
</evidence>
<accession>A0A4D7QQC4</accession>
<sequence>MPDLSTLALFALACLALTMTPGPDMLLIASRSIGQGPKAGFATLAGIQAGTYVHALAAAFGLSELFVAVPMAYDAVRWAGAAYLLLLAWTSFRADGTTFAPSEGLAAVPLGRIVRQGLVTNLLNPKMVLFVLALFPQFIRPEFGSIVCQTLILATVLNLIGLVVNGAVILTAGSLRRRFSTSGRFARLPQYLLGGVFAALALRLAWSESR</sequence>
<dbReference type="GO" id="GO:0005886">
    <property type="term" value="C:plasma membrane"/>
    <property type="evidence" value="ECO:0007669"/>
    <property type="project" value="UniProtKB-SubCell"/>
</dbReference>
<gene>
    <name evidence="7" type="ORF">E8L99_15755</name>
</gene>
<name>A0A4D7QQC4_9HYPH</name>
<feature type="transmembrane region" description="Helical" evidence="6">
    <location>
        <begin position="39"/>
        <end position="63"/>
    </location>
</feature>
<dbReference type="AlphaFoldDB" id="A0A4D7QQC4"/>